<dbReference type="AlphaFoldDB" id="A0AAV2G8Z9"/>
<evidence type="ECO:0000313" key="2">
    <source>
        <dbReference type="Proteomes" id="UP001497516"/>
    </source>
</evidence>
<proteinExistence type="predicted"/>
<evidence type="ECO:0000313" key="1">
    <source>
        <dbReference type="EMBL" id="CAL1406951.1"/>
    </source>
</evidence>
<accession>A0AAV2G8Z9</accession>
<reference evidence="1 2" key="1">
    <citation type="submission" date="2024-04" db="EMBL/GenBank/DDBJ databases">
        <authorList>
            <person name="Fracassetti M."/>
        </authorList>
    </citation>
    <scope>NUCLEOTIDE SEQUENCE [LARGE SCALE GENOMIC DNA]</scope>
</reference>
<sequence length="191" mass="22229">MDLLIQSIGPRDPSFLREKEETVSHSTKQIEWVEQVCAQLSQDHLSTTIEEDEEDEGGYKDIMEHTEVVMESFCEVEETCTGHELHVISPPNFEELLGKDAFAVSLCQTKAHQHPSFLVDVMVVNRCFPTWFGPWGNETREEKQKSSRVWRLHLTQVHDPTPLYAPHARDLRLQLIDENLNFKEILRWTET</sequence>
<name>A0AAV2G8Z9_9ROSI</name>
<dbReference type="EMBL" id="OZ034821">
    <property type="protein sequence ID" value="CAL1406951.1"/>
    <property type="molecule type" value="Genomic_DNA"/>
</dbReference>
<organism evidence="1 2">
    <name type="scientific">Linum trigynum</name>
    <dbReference type="NCBI Taxonomy" id="586398"/>
    <lineage>
        <taxon>Eukaryota</taxon>
        <taxon>Viridiplantae</taxon>
        <taxon>Streptophyta</taxon>
        <taxon>Embryophyta</taxon>
        <taxon>Tracheophyta</taxon>
        <taxon>Spermatophyta</taxon>
        <taxon>Magnoliopsida</taxon>
        <taxon>eudicotyledons</taxon>
        <taxon>Gunneridae</taxon>
        <taxon>Pentapetalae</taxon>
        <taxon>rosids</taxon>
        <taxon>fabids</taxon>
        <taxon>Malpighiales</taxon>
        <taxon>Linaceae</taxon>
        <taxon>Linum</taxon>
    </lineage>
</organism>
<protein>
    <submittedName>
        <fullName evidence="1">Uncharacterized protein</fullName>
    </submittedName>
</protein>
<dbReference type="Proteomes" id="UP001497516">
    <property type="component" value="Chromosome 8"/>
</dbReference>
<keyword evidence="2" id="KW-1185">Reference proteome</keyword>
<gene>
    <name evidence="1" type="ORF">LTRI10_LOCUS46643</name>
</gene>